<organism evidence="2 3">
    <name type="scientific">Sphingobacterium corticibacter</name>
    <dbReference type="NCBI Taxonomy" id="2171749"/>
    <lineage>
        <taxon>Bacteria</taxon>
        <taxon>Pseudomonadati</taxon>
        <taxon>Bacteroidota</taxon>
        <taxon>Sphingobacteriia</taxon>
        <taxon>Sphingobacteriales</taxon>
        <taxon>Sphingobacteriaceae</taxon>
        <taxon>Sphingobacterium</taxon>
    </lineage>
</organism>
<feature type="signal peptide" evidence="1">
    <location>
        <begin position="1"/>
        <end position="27"/>
    </location>
</feature>
<name>A0A2T8HFG9_9SPHI</name>
<dbReference type="OrthoDB" id="978436at2"/>
<keyword evidence="3" id="KW-1185">Reference proteome</keyword>
<evidence type="ECO:0000313" key="2">
    <source>
        <dbReference type="EMBL" id="PVH24181.1"/>
    </source>
</evidence>
<dbReference type="AlphaFoldDB" id="A0A2T8HFG9"/>
<sequence>MTSQKQNKFFSAILAFGLIATITSCSSDDPVDIVQEGIQKAELTFTEVTGAGVYPHGDHFHGLADATDGAAQVVTFNAQGEATANGHLHLDAEAVYRLDLKAWDHTGHEVTADFIATEAAAANYKAFLIGGDYILNSNTTDESGAIFQPRETLYGDGTAVTGLGGRGTTGVLSYFGIGHSNVANTRDVTFILRKLQTGVKENITRLDWNRSDYAATFAGENVLELKFEIHAEHNH</sequence>
<dbReference type="EMBL" id="QDKG01000007">
    <property type="protein sequence ID" value="PVH24181.1"/>
    <property type="molecule type" value="Genomic_DNA"/>
</dbReference>
<accession>A0A2T8HFG9</accession>
<gene>
    <name evidence="2" type="ORF">DC487_15715</name>
</gene>
<evidence type="ECO:0000313" key="3">
    <source>
        <dbReference type="Proteomes" id="UP000245627"/>
    </source>
</evidence>
<comment type="caution">
    <text evidence="2">The sequence shown here is derived from an EMBL/GenBank/DDBJ whole genome shotgun (WGS) entry which is preliminary data.</text>
</comment>
<keyword evidence="1" id="KW-0732">Signal</keyword>
<protein>
    <submittedName>
        <fullName evidence="2">Uncharacterized protein</fullName>
    </submittedName>
</protein>
<evidence type="ECO:0000256" key="1">
    <source>
        <dbReference type="SAM" id="SignalP"/>
    </source>
</evidence>
<dbReference type="PROSITE" id="PS51257">
    <property type="entry name" value="PROKAR_LIPOPROTEIN"/>
    <property type="match status" value="1"/>
</dbReference>
<dbReference type="RefSeq" id="WP_116776929.1">
    <property type="nucleotide sequence ID" value="NZ_QDKG01000007.1"/>
</dbReference>
<proteinExistence type="predicted"/>
<reference evidence="2 3" key="1">
    <citation type="submission" date="2018-04" db="EMBL/GenBank/DDBJ databases">
        <title>Sphingobacterium cortibacter sp. nov.</title>
        <authorList>
            <person name="Li Y."/>
        </authorList>
    </citation>
    <scope>NUCLEOTIDE SEQUENCE [LARGE SCALE GENOMIC DNA]</scope>
    <source>
        <strain evidence="2 3">2c-3</strain>
    </source>
</reference>
<feature type="chain" id="PRO_5015657455" evidence="1">
    <location>
        <begin position="28"/>
        <end position="235"/>
    </location>
</feature>
<dbReference type="Proteomes" id="UP000245627">
    <property type="component" value="Unassembled WGS sequence"/>
</dbReference>